<organism evidence="1 2">
    <name type="scientific">Coraliomargarita sinensis</name>
    <dbReference type="NCBI Taxonomy" id="2174842"/>
    <lineage>
        <taxon>Bacteria</taxon>
        <taxon>Pseudomonadati</taxon>
        <taxon>Verrucomicrobiota</taxon>
        <taxon>Opitutia</taxon>
        <taxon>Puniceicoccales</taxon>
        <taxon>Coraliomargaritaceae</taxon>
        <taxon>Coraliomargarita</taxon>
    </lineage>
</organism>
<reference evidence="1 2" key="1">
    <citation type="submission" date="2018-05" db="EMBL/GenBank/DDBJ databases">
        <title>Coraliomargarita sinensis sp. nov., isolated from a marine solar saltern.</title>
        <authorList>
            <person name="Zhou L.Y."/>
        </authorList>
    </citation>
    <scope>NUCLEOTIDE SEQUENCE [LARGE SCALE GENOMIC DNA]</scope>
    <source>
        <strain evidence="1 2">WN38</strain>
    </source>
</reference>
<dbReference type="AlphaFoldDB" id="A0A317ZHP8"/>
<sequence length="107" mass="12111">MSLFAAIRWSFQCIGGLLSVLEHSAYLAAGERVEGRELVFLTKTETPKVIIHRLMPATVREKQRALDMSMAAVDGIYHERFYPQPGMHCSWCSYRAECSLWTEGGSQ</sequence>
<proteinExistence type="predicted"/>
<evidence type="ECO:0000313" key="2">
    <source>
        <dbReference type="Proteomes" id="UP000247099"/>
    </source>
</evidence>
<evidence type="ECO:0000313" key="1">
    <source>
        <dbReference type="EMBL" id="PXA03498.1"/>
    </source>
</evidence>
<dbReference type="InParanoid" id="A0A317ZHP8"/>
<protein>
    <submittedName>
        <fullName evidence="1">Uncharacterized protein</fullName>
    </submittedName>
</protein>
<name>A0A317ZHP8_9BACT</name>
<keyword evidence="2" id="KW-1185">Reference proteome</keyword>
<comment type="caution">
    <text evidence="1">The sequence shown here is derived from an EMBL/GenBank/DDBJ whole genome shotgun (WGS) entry which is preliminary data.</text>
</comment>
<dbReference type="EMBL" id="QHJQ01000008">
    <property type="protein sequence ID" value="PXA03498.1"/>
    <property type="molecule type" value="Genomic_DNA"/>
</dbReference>
<dbReference type="Proteomes" id="UP000247099">
    <property type="component" value="Unassembled WGS sequence"/>
</dbReference>
<gene>
    <name evidence="1" type="ORF">DDZ13_10965</name>
</gene>
<accession>A0A317ZHP8</accession>